<evidence type="ECO:0008006" key="2">
    <source>
        <dbReference type="Google" id="ProtNLM"/>
    </source>
</evidence>
<accession>A0A6J4U2S3</accession>
<dbReference type="EMBL" id="CADCWF010000033">
    <property type="protein sequence ID" value="CAA9539243.1"/>
    <property type="molecule type" value="Genomic_DNA"/>
</dbReference>
<name>A0A6J4U2S3_9BACT</name>
<evidence type="ECO:0000313" key="1">
    <source>
        <dbReference type="EMBL" id="CAA9539243.1"/>
    </source>
</evidence>
<protein>
    <recommendedName>
        <fullName evidence="2">Nitroreductase family deazaflavin-dependent oxidoreductase</fullName>
    </recommendedName>
</protein>
<dbReference type="AlphaFoldDB" id="A0A6J4U2S3"/>
<dbReference type="Pfam" id="PF04075">
    <property type="entry name" value="F420H2_quin_red"/>
    <property type="match status" value="1"/>
</dbReference>
<gene>
    <name evidence="1" type="ORF">AVDCRST_MAG59-659</name>
</gene>
<dbReference type="NCBIfam" id="TIGR00026">
    <property type="entry name" value="hi_GC_TIGR00026"/>
    <property type="match status" value="1"/>
</dbReference>
<organism evidence="1">
    <name type="scientific">uncultured Thermomicrobiales bacterium</name>
    <dbReference type="NCBI Taxonomy" id="1645740"/>
    <lineage>
        <taxon>Bacteria</taxon>
        <taxon>Pseudomonadati</taxon>
        <taxon>Thermomicrobiota</taxon>
        <taxon>Thermomicrobia</taxon>
        <taxon>Thermomicrobiales</taxon>
        <taxon>environmental samples</taxon>
    </lineage>
</organism>
<sequence>MAKNYRPSPAFRVANTFVGALLRRGIRLGENVLLTVPGRTSGQPRTTPVTILKWGSERFLQSPFGEVDWVRNLRAAGRGTLTRGRRVEEVAVVELSPAEAAPVYQGTLASFPAPVRARFGVAPGAPLAAFEEEARHHPMFRLVRPSTAAGR</sequence>
<proteinExistence type="predicted"/>
<reference evidence="1" key="1">
    <citation type="submission" date="2020-02" db="EMBL/GenBank/DDBJ databases">
        <authorList>
            <person name="Meier V. D."/>
        </authorList>
    </citation>
    <scope>NUCLEOTIDE SEQUENCE</scope>
    <source>
        <strain evidence="1">AVDCRST_MAG59</strain>
    </source>
</reference>
<dbReference type="GO" id="GO:0016491">
    <property type="term" value="F:oxidoreductase activity"/>
    <property type="evidence" value="ECO:0007669"/>
    <property type="project" value="InterPro"/>
</dbReference>
<dbReference type="Gene3D" id="2.30.110.10">
    <property type="entry name" value="Electron Transport, Fmn-binding Protein, Chain A"/>
    <property type="match status" value="1"/>
</dbReference>
<dbReference type="InterPro" id="IPR012349">
    <property type="entry name" value="Split_barrel_FMN-bd"/>
</dbReference>
<dbReference type="InterPro" id="IPR004378">
    <property type="entry name" value="F420H2_quin_Rdtase"/>
</dbReference>